<keyword evidence="2" id="KW-0560">Oxidoreductase</keyword>
<dbReference type="Gene3D" id="3.40.50.720">
    <property type="entry name" value="NAD(P)-binding Rossmann-like Domain"/>
    <property type="match status" value="1"/>
</dbReference>
<evidence type="ECO:0000256" key="2">
    <source>
        <dbReference type="ARBA" id="ARBA00023002"/>
    </source>
</evidence>
<dbReference type="SUPFAM" id="SSF51735">
    <property type="entry name" value="NAD(P)-binding Rossmann-fold domains"/>
    <property type="match status" value="1"/>
</dbReference>
<dbReference type="Pfam" id="PF00106">
    <property type="entry name" value="adh_short"/>
    <property type="match status" value="1"/>
</dbReference>
<comment type="caution">
    <text evidence="3">The sequence shown here is derived from an EMBL/GenBank/DDBJ whole genome shotgun (WGS) entry which is preliminary data.</text>
</comment>
<evidence type="ECO:0000313" key="4">
    <source>
        <dbReference type="Proteomes" id="UP001501752"/>
    </source>
</evidence>
<dbReference type="PRINTS" id="PR00081">
    <property type="entry name" value="GDHRDH"/>
</dbReference>
<dbReference type="Proteomes" id="UP001501752">
    <property type="component" value="Unassembled WGS sequence"/>
</dbReference>
<comment type="similarity">
    <text evidence="1">Belongs to the short-chain dehydrogenases/reductases (SDR) family.</text>
</comment>
<proteinExistence type="inferred from homology"/>
<dbReference type="EMBL" id="BAABIS010000001">
    <property type="protein sequence ID" value="GAA4835186.1"/>
    <property type="molecule type" value="Genomic_DNA"/>
</dbReference>
<dbReference type="InterPro" id="IPR002347">
    <property type="entry name" value="SDR_fam"/>
</dbReference>
<evidence type="ECO:0000313" key="3">
    <source>
        <dbReference type="EMBL" id="GAA4835186.1"/>
    </source>
</evidence>
<name>A0ABP9DD37_9ACTN</name>
<sequence length="250" mass="25089">MSGGEPQAADRSGPPGIRQVDGLRLLVAGATGELGGAVAAAAADRGARVVPAGRDPDRLAAAARRAGAPGTLRFDAYDLDGCASLAPRAADLLGGLDAVLTAFGVVAFGRADETSPEVEEHLMAVNGLAPVAVLRGALRVVGPGGAIGAVTGIVVERPLATTAAYRASKTALAGWLDTVRLELRPRHVGVLDVRPPHLDTGFAARAVAGRAPRLPAGADPRPWAEAVVDGLADGTALLRPGPSGEPRCGP</sequence>
<protein>
    <recommendedName>
        <fullName evidence="5">Short-chain dehydrogenase</fullName>
    </recommendedName>
</protein>
<evidence type="ECO:0008006" key="5">
    <source>
        <dbReference type="Google" id="ProtNLM"/>
    </source>
</evidence>
<dbReference type="PANTHER" id="PTHR44196:SF1">
    <property type="entry name" value="DEHYDROGENASE_REDUCTASE SDR FAMILY MEMBER 7B"/>
    <property type="match status" value="1"/>
</dbReference>
<organism evidence="3 4">
    <name type="scientific">Kitasatospora terrestris</name>
    <dbReference type="NCBI Taxonomy" id="258051"/>
    <lineage>
        <taxon>Bacteria</taxon>
        <taxon>Bacillati</taxon>
        <taxon>Actinomycetota</taxon>
        <taxon>Actinomycetes</taxon>
        <taxon>Kitasatosporales</taxon>
        <taxon>Streptomycetaceae</taxon>
        <taxon>Kitasatospora</taxon>
    </lineage>
</organism>
<dbReference type="InterPro" id="IPR036291">
    <property type="entry name" value="NAD(P)-bd_dom_sf"/>
</dbReference>
<dbReference type="PANTHER" id="PTHR44196">
    <property type="entry name" value="DEHYDROGENASE/REDUCTASE SDR FAMILY MEMBER 7B"/>
    <property type="match status" value="1"/>
</dbReference>
<evidence type="ECO:0000256" key="1">
    <source>
        <dbReference type="ARBA" id="ARBA00006484"/>
    </source>
</evidence>
<accession>A0ABP9DD37</accession>
<reference evidence="4" key="1">
    <citation type="journal article" date="2019" name="Int. J. Syst. Evol. Microbiol.">
        <title>The Global Catalogue of Microorganisms (GCM) 10K type strain sequencing project: providing services to taxonomists for standard genome sequencing and annotation.</title>
        <authorList>
            <consortium name="The Broad Institute Genomics Platform"/>
            <consortium name="The Broad Institute Genome Sequencing Center for Infectious Disease"/>
            <person name="Wu L."/>
            <person name="Ma J."/>
        </authorList>
    </citation>
    <scope>NUCLEOTIDE SEQUENCE [LARGE SCALE GENOMIC DNA]</scope>
    <source>
        <strain evidence="4">JCM 13006</strain>
    </source>
</reference>
<keyword evidence="4" id="KW-1185">Reference proteome</keyword>
<gene>
    <name evidence="3" type="ORF">GCM10023235_07360</name>
</gene>
<dbReference type="CDD" id="cd05233">
    <property type="entry name" value="SDR_c"/>
    <property type="match status" value="1"/>
</dbReference>